<sequence length="235" mass="25946">MRFSELRSWSGFKDWISGAAVPDHHAHHAHHAIAREARIRARAALPAGERLTDSHVVAIGEGVPTPPNRMRRDLFSEARSTSDRWLTRAARTEQFLDRMNPVNAAVDAFDNRRKYKEQALFGDWGSAAGQMASALQPREECDAVSVLLLGDRGLHLVHVQMSPDGREVGPGIQYGWGVPRSRVAWIRKRNGARHGTHEIGFDDGSWVSVYFPVAGWGTLVEALANLNGGSGSRAR</sequence>
<accession>A0ABP7VV22</accession>
<dbReference type="RefSeq" id="WP_345017593.1">
    <property type="nucleotide sequence ID" value="NZ_BAAAZY010000019.1"/>
</dbReference>
<evidence type="ECO:0000313" key="2">
    <source>
        <dbReference type="Proteomes" id="UP001499984"/>
    </source>
</evidence>
<keyword evidence="2" id="KW-1185">Reference proteome</keyword>
<evidence type="ECO:0008006" key="3">
    <source>
        <dbReference type="Google" id="ProtNLM"/>
    </source>
</evidence>
<reference evidence="2" key="1">
    <citation type="journal article" date="2019" name="Int. J. Syst. Evol. Microbiol.">
        <title>The Global Catalogue of Microorganisms (GCM) 10K type strain sequencing project: providing services to taxonomists for standard genome sequencing and annotation.</title>
        <authorList>
            <consortium name="The Broad Institute Genomics Platform"/>
            <consortium name="The Broad Institute Genome Sequencing Center for Infectious Disease"/>
            <person name="Wu L."/>
            <person name="Ma J."/>
        </authorList>
    </citation>
    <scope>NUCLEOTIDE SEQUENCE [LARGE SCALE GENOMIC DNA]</scope>
    <source>
        <strain evidence="2">JCM 16925</strain>
    </source>
</reference>
<organism evidence="1 2">
    <name type="scientific">Streptomyces shaanxiensis</name>
    <dbReference type="NCBI Taxonomy" id="653357"/>
    <lineage>
        <taxon>Bacteria</taxon>
        <taxon>Bacillati</taxon>
        <taxon>Actinomycetota</taxon>
        <taxon>Actinomycetes</taxon>
        <taxon>Kitasatosporales</taxon>
        <taxon>Streptomycetaceae</taxon>
        <taxon>Streptomyces</taxon>
    </lineage>
</organism>
<proteinExistence type="predicted"/>
<evidence type="ECO:0000313" key="1">
    <source>
        <dbReference type="EMBL" id="GAA4075156.1"/>
    </source>
</evidence>
<comment type="caution">
    <text evidence="1">The sequence shown here is derived from an EMBL/GenBank/DDBJ whole genome shotgun (WGS) entry which is preliminary data.</text>
</comment>
<protein>
    <recommendedName>
        <fullName evidence="3">ESX secretion-associated protein EspG</fullName>
    </recommendedName>
</protein>
<gene>
    <name evidence="1" type="ORF">GCM10022233_61720</name>
</gene>
<name>A0ABP7VV22_9ACTN</name>
<dbReference type="EMBL" id="BAAAZY010000019">
    <property type="protein sequence ID" value="GAA4075156.1"/>
    <property type="molecule type" value="Genomic_DNA"/>
</dbReference>
<dbReference type="Proteomes" id="UP001499984">
    <property type="component" value="Unassembled WGS sequence"/>
</dbReference>